<name>A0ABQ4XG37_9ASTR</name>
<comment type="caution">
    <text evidence="1">The sequence shown here is derived from an EMBL/GenBank/DDBJ whole genome shotgun (WGS) entry which is preliminary data.</text>
</comment>
<reference evidence="1" key="2">
    <citation type="submission" date="2022-01" db="EMBL/GenBank/DDBJ databases">
        <authorList>
            <person name="Yamashiro T."/>
            <person name="Shiraishi A."/>
            <person name="Satake H."/>
            <person name="Nakayama K."/>
        </authorList>
    </citation>
    <scope>NUCLEOTIDE SEQUENCE</scope>
</reference>
<accession>A0ABQ4XG37</accession>
<gene>
    <name evidence="1" type="ORF">Tco_0678482</name>
</gene>
<evidence type="ECO:0000313" key="2">
    <source>
        <dbReference type="Proteomes" id="UP001151760"/>
    </source>
</evidence>
<dbReference type="EMBL" id="BQNB010009466">
    <property type="protein sequence ID" value="GJS63918.1"/>
    <property type="molecule type" value="Genomic_DNA"/>
</dbReference>
<evidence type="ECO:0000313" key="1">
    <source>
        <dbReference type="EMBL" id="GJS63918.1"/>
    </source>
</evidence>
<dbReference type="Proteomes" id="UP001151760">
    <property type="component" value="Unassembled WGS sequence"/>
</dbReference>
<sequence>MTQRYEMRTIGVLTYFPGFQINQSKRSISINQKNVKDLLKKYDINGSSVITPMVPPNMLGPDLNGKGFDLKGYSDSNCAGCNIDRKSTSAKGEDVAAAGCCANILWIKSQLTDYDIIYEKIKNHTLIGGIKFHFIPTKYQLVGIFIKLLDKPSFKRLIDELGMLNIDSKPEASVLTEEN</sequence>
<keyword evidence="2" id="KW-1185">Reference proteome</keyword>
<proteinExistence type="predicted"/>
<organism evidence="1 2">
    <name type="scientific">Tanacetum coccineum</name>
    <dbReference type="NCBI Taxonomy" id="301880"/>
    <lineage>
        <taxon>Eukaryota</taxon>
        <taxon>Viridiplantae</taxon>
        <taxon>Streptophyta</taxon>
        <taxon>Embryophyta</taxon>
        <taxon>Tracheophyta</taxon>
        <taxon>Spermatophyta</taxon>
        <taxon>Magnoliopsida</taxon>
        <taxon>eudicotyledons</taxon>
        <taxon>Gunneridae</taxon>
        <taxon>Pentapetalae</taxon>
        <taxon>asterids</taxon>
        <taxon>campanulids</taxon>
        <taxon>Asterales</taxon>
        <taxon>Asteraceae</taxon>
        <taxon>Asteroideae</taxon>
        <taxon>Anthemideae</taxon>
        <taxon>Anthemidinae</taxon>
        <taxon>Tanacetum</taxon>
    </lineage>
</organism>
<reference evidence="1" key="1">
    <citation type="journal article" date="2022" name="Int. J. Mol. Sci.">
        <title>Draft Genome of Tanacetum Coccineum: Genomic Comparison of Closely Related Tanacetum-Family Plants.</title>
        <authorList>
            <person name="Yamashiro T."/>
            <person name="Shiraishi A."/>
            <person name="Nakayama K."/>
            <person name="Satake H."/>
        </authorList>
    </citation>
    <scope>NUCLEOTIDE SEQUENCE</scope>
</reference>
<protein>
    <submittedName>
        <fullName evidence="1">Uncharacterized protein</fullName>
    </submittedName>
</protein>